<organism evidence="1">
    <name type="scientific">marine sediment metagenome</name>
    <dbReference type="NCBI Taxonomy" id="412755"/>
    <lineage>
        <taxon>unclassified sequences</taxon>
        <taxon>metagenomes</taxon>
        <taxon>ecological metagenomes</taxon>
    </lineage>
</organism>
<evidence type="ECO:0000313" key="1">
    <source>
        <dbReference type="EMBL" id="GAG90705.1"/>
    </source>
</evidence>
<reference evidence="1" key="1">
    <citation type="journal article" date="2014" name="Front. Microbiol.">
        <title>High frequency of phylogenetically diverse reductive dehalogenase-homologous genes in deep subseafloor sedimentary metagenomes.</title>
        <authorList>
            <person name="Kawai M."/>
            <person name="Futagami T."/>
            <person name="Toyoda A."/>
            <person name="Takaki Y."/>
            <person name="Nishi S."/>
            <person name="Hori S."/>
            <person name="Arai W."/>
            <person name="Tsubouchi T."/>
            <person name="Morono Y."/>
            <person name="Uchiyama I."/>
            <person name="Ito T."/>
            <person name="Fujiyama A."/>
            <person name="Inagaki F."/>
            <person name="Takami H."/>
        </authorList>
    </citation>
    <scope>NUCLEOTIDE SEQUENCE</scope>
    <source>
        <strain evidence="1">Expedition CK06-06</strain>
    </source>
</reference>
<proteinExistence type="predicted"/>
<protein>
    <recommendedName>
        <fullName evidence="2">EF-hand domain-containing protein</fullName>
    </recommendedName>
</protein>
<evidence type="ECO:0008006" key="2">
    <source>
        <dbReference type="Google" id="ProtNLM"/>
    </source>
</evidence>
<feature type="non-terminal residue" evidence="1">
    <location>
        <position position="272"/>
    </location>
</feature>
<accession>X1B6K4</accession>
<name>X1B6K4_9ZZZZ</name>
<feature type="non-terminal residue" evidence="1">
    <location>
        <position position="1"/>
    </location>
</feature>
<dbReference type="EMBL" id="BART01028493">
    <property type="protein sequence ID" value="GAG90705.1"/>
    <property type="molecule type" value="Genomic_DNA"/>
</dbReference>
<gene>
    <name evidence="1" type="ORF">S01H4_50220</name>
</gene>
<dbReference type="InterPro" id="IPR018247">
    <property type="entry name" value="EF_Hand_1_Ca_BS"/>
</dbReference>
<dbReference type="PROSITE" id="PS00018">
    <property type="entry name" value="EF_HAND_1"/>
    <property type="match status" value="1"/>
</dbReference>
<comment type="caution">
    <text evidence="1">The sequence shown here is derived from an EMBL/GenBank/DDBJ whole genome shotgun (WGS) entry which is preliminary data.</text>
</comment>
<sequence>SQCHYHDVAMDGNGNFTIVWMQDDDEHPYNIIMARRYDAAGQDKADPCEVSTGEFFTISHPSIAMGGNGHFVVCWEGHPDSAAEKDIHARRYKFDGSSMSQQFTVNTTTPGVQEYPGVAMNNWREFVIIWDSETSPGSSERDIFGQRYDSLYKPIGDEFKINTYVVDDQKYPDVAMKENGQFVTVWQSNEQDSSGYGIFGEFGPKICCADFSGNGFVNFRDYCAMAEEWLKNENPLRADLIDDNTIDEQDLGAFCKQWLTPCYECNEVDIKG</sequence>
<dbReference type="AlphaFoldDB" id="X1B6K4"/>